<evidence type="ECO:0000256" key="4">
    <source>
        <dbReference type="HAMAP-Rule" id="MF_00688"/>
    </source>
</evidence>
<dbReference type="GO" id="GO:0008914">
    <property type="term" value="F:leucyl-tRNA--protein transferase activity"/>
    <property type="evidence" value="ECO:0007669"/>
    <property type="project" value="UniProtKB-EC"/>
</dbReference>
<dbReference type="InterPro" id="IPR016181">
    <property type="entry name" value="Acyl_CoA_acyltransferase"/>
</dbReference>
<evidence type="ECO:0000313" key="5">
    <source>
        <dbReference type="EMBL" id="MBD7947881.1"/>
    </source>
</evidence>
<protein>
    <recommendedName>
        <fullName evidence="4">Leucyl/phenylalanyl-tRNA--protein transferase</fullName>
        <ecNumber evidence="4">2.3.2.6</ecNumber>
    </recommendedName>
    <alternativeName>
        <fullName evidence="4">L/F-transferase</fullName>
    </alternativeName>
    <alternativeName>
        <fullName evidence="4">Leucyltransferase</fullName>
    </alternativeName>
    <alternativeName>
        <fullName evidence="4">Phenyalanyltransferase</fullName>
    </alternativeName>
</protein>
<comment type="catalytic activity">
    <reaction evidence="4">
        <text>N-terminal L-lysyl-[protein] + L-leucyl-tRNA(Leu) = N-terminal L-leucyl-L-lysyl-[protein] + tRNA(Leu) + H(+)</text>
        <dbReference type="Rhea" id="RHEA:12340"/>
        <dbReference type="Rhea" id="RHEA-COMP:9613"/>
        <dbReference type="Rhea" id="RHEA-COMP:9622"/>
        <dbReference type="Rhea" id="RHEA-COMP:12670"/>
        <dbReference type="Rhea" id="RHEA-COMP:12671"/>
        <dbReference type="ChEBI" id="CHEBI:15378"/>
        <dbReference type="ChEBI" id="CHEBI:65249"/>
        <dbReference type="ChEBI" id="CHEBI:78442"/>
        <dbReference type="ChEBI" id="CHEBI:78494"/>
        <dbReference type="ChEBI" id="CHEBI:133043"/>
        <dbReference type="EC" id="2.3.2.6"/>
    </reaction>
</comment>
<reference evidence="5 6" key="1">
    <citation type="submission" date="2020-08" db="EMBL/GenBank/DDBJ databases">
        <title>A Genomic Blueprint of the Chicken Gut Microbiome.</title>
        <authorList>
            <person name="Gilroy R."/>
            <person name="Ravi A."/>
            <person name="Getino M."/>
            <person name="Pursley I."/>
            <person name="Horton D.L."/>
            <person name="Alikhan N.-F."/>
            <person name="Baker D."/>
            <person name="Gharbi K."/>
            <person name="Hall N."/>
            <person name="Watson M."/>
            <person name="Adriaenssens E.M."/>
            <person name="Foster-Nyarko E."/>
            <person name="Jarju S."/>
            <person name="Secka A."/>
            <person name="Antonio M."/>
            <person name="Oren A."/>
            <person name="Chaudhuri R."/>
            <person name="La Ragione R.M."/>
            <person name="Hildebrand F."/>
            <person name="Pallen M.J."/>
        </authorList>
    </citation>
    <scope>NUCLEOTIDE SEQUENCE [LARGE SCALE GENOMIC DNA]</scope>
    <source>
        <strain evidence="5 6">Sa4CVA2</strain>
    </source>
</reference>
<dbReference type="EC" id="2.3.2.6" evidence="4"/>
<keyword evidence="2 4" id="KW-0808">Transferase</keyword>
<gene>
    <name evidence="4" type="primary">aat</name>
    <name evidence="5" type="ORF">H9653_07605</name>
</gene>
<evidence type="ECO:0000256" key="3">
    <source>
        <dbReference type="ARBA" id="ARBA00023315"/>
    </source>
</evidence>
<accession>A0ABR8RJE4</accession>
<proteinExistence type="inferred from homology"/>
<comment type="catalytic activity">
    <reaction evidence="4">
        <text>N-terminal L-arginyl-[protein] + L-leucyl-tRNA(Leu) = N-terminal L-leucyl-L-arginyl-[protein] + tRNA(Leu) + H(+)</text>
        <dbReference type="Rhea" id="RHEA:50416"/>
        <dbReference type="Rhea" id="RHEA-COMP:9613"/>
        <dbReference type="Rhea" id="RHEA-COMP:9622"/>
        <dbReference type="Rhea" id="RHEA-COMP:12672"/>
        <dbReference type="Rhea" id="RHEA-COMP:12673"/>
        <dbReference type="ChEBI" id="CHEBI:15378"/>
        <dbReference type="ChEBI" id="CHEBI:64719"/>
        <dbReference type="ChEBI" id="CHEBI:78442"/>
        <dbReference type="ChEBI" id="CHEBI:78494"/>
        <dbReference type="ChEBI" id="CHEBI:133044"/>
        <dbReference type="EC" id="2.3.2.6"/>
    </reaction>
</comment>
<evidence type="ECO:0000313" key="6">
    <source>
        <dbReference type="Proteomes" id="UP000606724"/>
    </source>
</evidence>
<comment type="caution">
    <text evidence="5">The sequence shown here is derived from an EMBL/GenBank/DDBJ whole genome shotgun (WGS) entry which is preliminary data.</text>
</comment>
<dbReference type="SUPFAM" id="SSF55729">
    <property type="entry name" value="Acyl-CoA N-acyltransferases (Nat)"/>
    <property type="match status" value="1"/>
</dbReference>
<evidence type="ECO:0000256" key="2">
    <source>
        <dbReference type="ARBA" id="ARBA00022679"/>
    </source>
</evidence>
<keyword evidence="3 4" id="KW-0012">Acyltransferase</keyword>
<dbReference type="Proteomes" id="UP000606724">
    <property type="component" value="Unassembled WGS sequence"/>
</dbReference>
<dbReference type="Gene3D" id="3.40.630.70">
    <property type="entry name" value="Leucyl/phenylalanyl-tRNA-protein transferase, C-terminal domain"/>
    <property type="match status" value="1"/>
</dbReference>
<evidence type="ECO:0000256" key="1">
    <source>
        <dbReference type="ARBA" id="ARBA00022490"/>
    </source>
</evidence>
<dbReference type="RefSeq" id="WP_191691637.1">
    <property type="nucleotide sequence ID" value="NZ_JACSQR010000018.1"/>
</dbReference>
<dbReference type="InterPro" id="IPR042221">
    <property type="entry name" value="Leu/Phe-tRNA_Trfase_N"/>
</dbReference>
<dbReference type="Gene3D" id="3.30.70.3550">
    <property type="entry name" value="Leucyl/phenylalanyl-tRNA-protein transferase, N-terminal domain"/>
    <property type="match status" value="1"/>
</dbReference>
<dbReference type="HAMAP" id="MF_00688">
    <property type="entry name" value="Leu_Phe_trans"/>
    <property type="match status" value="1"/>
</dbReference>
<dbReference type="Pfam" id="PF03588">
    <property type="entry name" value="Leu_Phe_trans"/>
    <property type="match status" value="1"/>
</dbReference>
<organism evidence="5 6">
    <name type="scientific">Psychrobacter communis</name>
    <dbReference type="NCBI Taxonomy" id="2762238"/>
    <lineage>
        <taxon>Bacteria</taxon>
        <taxon>Pseudomonadati</taxon>
        <taxon>Pseudomonadota</taxon>
        <taxon>Gammaproteobacteria</taxon>
        <taxon>Moraxellales</taxon>
        <taxon>Moraxellaceae</taxon>
        <taxon>Psychrobacter</taxon>
    </lineage>
</organism>
<dbReference type="InterPro" id="IPR042203">
    <property type="entry name" value="Leu/Phe-tRNA_Trfase_C"/>
</dbReference>
<comment type="subcellular location">
    <subcellularLocation>
        <location evidence="4">Cytoplasm</location>
    </subcellularLocation>
</comment>
<keyword evidence="6" id="KW-1185">Reference proteome</keyword>
<comment type="catalytic activity">
    <reaction evidence="4">
        <text>L-phenylalanyl-tRNA(Phe) + an N-terminal L-alpha-aminoacyl-[protein] = an N-terminal L-phenylalanyl-L-alpha-aminoacyl-[protein] + tRNA(Phe)</text>
        <dbReference type="Rhea" id="RHEA:43632"/>
        <dbReference type="Rhea" id="RHEA-COMP:9668"/>
        <dbReference type="Rhea" id="RHEA-COMP:9699"/>
        <dbReference type="Rhea" id="RHEA-COMP:10636"/>
        <dbReference type="Rhea" id="RHEA-COMP:10637"/>
        <dbReference type="ChEBI" id="CHEBI:78442"/>
        <dbReference type="ChEBI" id="CHEBI:78531"/>
        <dbReference type="ChEBI" id="CHEBI:78597"/>
        <dbReference type="ChEBI" id="CHEBI:83561"/>
        <dbReference type="EC" id="2.3.2.6"/>
    </reaction>
</comment>
<name>A0ABR8RJE4_9GAMM</name>
<dbReference type="PANTHER" id="PTHR30098:SF2">
    <property type="entry name" value="LEUCYL_PHENYLALANYL-TRNA--PROTEIN TRANSFERASE"/>
    <property type="match status" value="1"/>
</dbReference>
<keyword evidence="1 4" id="KW-0963">Cytoplasm</keyword>
<sequence length="278" mass="31188">MSDFAKDNDRIDINAAAIAPENFRQYIKSLGRYNFPDPAMVDPDGIGIVAVGGDLSPETLISAYAQGLFPWFNEDDPIAWWCPEPRCVMVPTDYKPSKSLRKQAGRERWQLTLNQAFDDVIHACSLPRSDGFNAALPEGEHTWIHSEMIDAYTELHAQGFAHSIEVWDDKQHLIGGLYGLKIGGIYFGESMFHVASNASKLAFWGLTRLCEQSHVELVDCQLPNDHLLSLGAEILPRAKFLLELDTLIGSRSVKWQKDSHQSLAVSLLDKPQPWQLKV</sequence>
<dbReference type="PANTHER" id="PTHR30098">
    <property type="entry name" value="LEUCYL/PHENYLALANYL-TRNA--PROTEIN TRANSFERASE"/>
    <property type="match status" value="1"/>
</dbReference>
<dbReference type="InterPro" id="IPR004616">
    <property type="entry name" value="Leu/Phe-tRNA_Trfase"/>
</dbReference>
<dbReference type="NCBIfam" id="TIGR00667">
    <property type="entry name" value="aat"/>
    <property type="match status" value="1"/>
</dbReference>
<comment type="similarity">
    <text evidence="4">Belongs to the L/F-transferase family.</text>
</comment>
<comment type="function">
    <text evidence="4">Functions in the N-end rule pathway of protein degradation where it conjugates Leu, Phe and, less efficiently, Met from aminoacyl-tRNAs to the N-termini of proteins containing an N-terminal arginine or lysine.</text>
</comment>
<dbReference type="EMBL" id="JACSQR010000018">
    <property type="protein sequence ID" value="MBD7947881.1"/>
    <property type="molecule type" value="Genomic_DNA"/>
</dbReference>